<evidence type="ECO:0000313" key="2">
    <source>
        <dbReference type="EMBL" id="NRF71303.1"/>
    </source>
</evidence>
<feature type="transmembrane region" description="Helical" evidence="1">
    <location>
        <begin position="6"/>
        <end position="25"/>
    </location>
</feature>
<gene>
    <name evidence="2" type="ORF">HLB44_30360</name>
</gene>
<comment type="caution">
    <text evidence="2">The sequence shown here is derived from an EMBL/GenBank/DDBJ whole genome shotgun (WGS) entry which is preliminary data.</text>
</comment>
<keyword evidence="1" id="KW-0812">Transmembrane</keyword>
<proteinExistence type="predicted"/>
<dbReference type="Proteomes" id="UP000737171">
    <property type="component" value="Unassembled WGS sequence"/>
</dbReference>
<keyword evidence="1" id="KW-0472">Membrane</keyword>
<keyword evidence="1" id="KW-1133">Transmembrane helix</keyword>
<reference evidence="2 3" key="1">
    <citation type="submission" date="2020-05" db="EMBL/GenBank/DDBJ databases">
        <title>Aquincola sp. isolate from soil.</title>
        <authorList>
            <person name="Han J."/>
            <person name="Kim D.-U."/>
        </authorList>
    </citation>
    <scope>NUCLEOTIDE SEQUENCE [LARGE SCALE GENOMIC DNA]</scope>
    <source>
        <strain evidence="2 3">S2</strain>
    </source>
</reference>
<evidence type="ECO:0000313" key="3">
    <source>
        <dbReference type="Proteomes" id="UP000737171"/>
    </source>
</evidence>
<organism evidence="2 3">
    <name type="scientific">Pseudaquabacterium terrae</name>
    <dbReference type="NCBI Taxonomy" id="2732868"/>
    <lineage>
        <taxon>Bacteria</taxon>
        <taxon>Pseudomonadati</taxon>
        <taxon>Pseudomonadota</taxon>
        <taxon>Betaproteobacteria</taxon>
        <taxon>Burkholderiales</taxon>
        <taxon>Sphaerotilaceae</taxon>
        <taxon>Pseudaquabacterium</taxon>
    </lineage>
</organism>
<keyword evidence="3" id="KW-1185">Reference proteome</keyword>
<feature type="transmembrane region" description="Helical" evidence="1">
    <location>
        <begin position="98"/>
        <end position="120"/>
    </location>
</feature>
<dbReference type="EMBL" id="JABRWJ010000011">
    <property type="protein sequence ID" value="NRF71303.1"/>
    <property type="molecule type" value="Genomic_DNA"/>
</dbReference>
<sequence>MEPASILLTSTVLLAIAAAGGLLMAGIRFAGNRSPPAALAMLHGFLAAAAVTLLLYAAATVGLPAMALVALALFLAAAGGGAILNLNYHWKQLPLPKWLIVVHASAAVAGFALLLAATWATRAA</sequence>
<dbReference type="RefSeq" id="WP_173132221.1">
    <property type="nucleotide sequence ID" value="NZ_JABRWJ010000011.1"/>
</dbReference>
<name>A0ABX2ERS7_9BURK</name>
<protein>
    <submittedName>
        <fullName evidence="2">Uncharacterized protein</fullName>
    </submittedName>
</protein>
<feature type="transmembrane region" description="Helical" evidence="1">
    <location>
        <begin position="65"/>
        <end position="86"/>
    </location>
</feature>
<feature type="transmembrane region" description="Helical" evidence="1">
    <location>
        <begin position="37"/>
        <end position="59"/>
    </location>
</feature>
<accession>A0ABX2ERS7</accession>
<evidence type="ECO:0000256" key="1">
    <source>
        <dbReference type="SAM" id="Phobius"/>
    </source>
</evidence>